<evidence type="ECO:0000313" key="3">
    <source>
        <dbReference type="Proteomes" id="UP000622890"/>
    </source>
</evidence>
<gene>
    <name evidence="2" type="ORF">JJB74_15020</name>
</gene>
<evidence type="ECO:0000256" key="1">
    <source>
        <dbReference type="SAM" id="Phobius"/>
    </source>
</evidence>
<protein>
    <submittedName>
        <fullName evidence="2">Prepilin-type N-terminal cleavage/methylation domain-containing protein</fullName>
    </submittedName>
</protein>
<dbReference type="Proteomes" id="UP000622890">
    <property type="component" value="Unassembled WGS sequence"/>
</dbReference>
<keyword evidence="1" id="KW-0812">Transmembrane</keyword>
<keyword evidence="3" id="KW-1185">Reference proteome</keyword>
<keyword evidence="1" id="KW-0472">Membrane</keyword>
<name>A0A934SSS4_9BURK</name>
<dbReference type="RefSeq" id="WP_200592845.1">
    <property type="nucleotide sequence ID" value="NZ_JAEPBG010000006.1"/>
</dbReference>
<comment type="caution">
    <text evidence="2">The sequence shown here is derived from an EMBL/GenBank/DDBJ whole genome shotgun (WGS) entry which is preliminary data.</text>
</comment>
<feature type="transmembrane region" description="Helical" evidence="1">
    <location>
        <begin position="12"/>
        <end position="36"/>
    </location>
</feature>
<sequence>MNRVRSARGRGFTIFEMAVVITVLGIIGVVVAPMIVGSSTNAKATQLQKLADDTADQWFYLTTQAGTGSAISSLQPFFTTASPDLYAEGVVYLGRDYVSPSYVGAYDRSGVVPLNRAVGYNGTDFYVLDVPGSTVKISGGGNSALQVAFTNIPAEIVLNLLRRLDPQASLTTGAATTVGDMTYNCASAAGSCASLSFARRH</sequence>
<dbReference type="EMBL" id="JAEPBG010000006">
    <property type="protein sequence ID" value="MBK4735930.1"/>
    <property type="molecule type" value="Genomic_DNA"/>
</dbReference>
<dbReference type="NCBIfam" id="TIGR02532">
    <property type="entry name" value="IV_pilin_GFxxxE"/>
    <property type="match status" value="1"/>
</dbReference>
<proteinExistence type="predicted"/>
<organism evidence="2 3">
    <name type="scientific">Noviherbaspirillum pedocola</name>
    <dbReference type="NCBI Taxonomy" id="2801341"/>
    <lineage>
        <taxon>Bacteria</taxon>
        <taxon>Pseudomonadati</taxon>
        <taxon>Pseudomonadota</taxon>
        <taxon>Betaproteobacteria</taxon>
        <taxon>Burkholderiales</taxon>
        <taxon>Oxalobacteraceae</taxon>
        <taxon>Noviherbaspirillum</taxon>
    </lineage>
</organism>
<dbReference type="AlphaFoldDB" id="A0A934SSS4"/>
<reference evidence="2" key="1">
    <citation type="submission" date="2021-01" db="EMBL/GenBank/DDBJ databases">
        <title>Genome sequence of strain Noviherbaspirillum sp. DKR-6.</title>
        <authorList>
            <person name="Chaudhary D.K."/>
        </authorList>
    </citation>
    <scope>NUCLEOTIDE SEQUENCE</scope>
    <source>
        <strain evidence="2">DKR-6</strain>
    </source>
</reference>
<dbReference type="SUPFAM" id="SSF54523">
    <property type="entry name" value="Pili subunits"/>
    <property type="match status" value="1"/>
</dbReference>
<dbReference type="InterPro" id="IPR045584">
    <property type="entry name" value="Pilin-like"/>
</dbReference>
<dbReference type="InterPro" id="IPR012902">
    <property type="entry name" value="N_methyl_site"/>
</dbReference>
<evidence type="ECO:0000313" key="2">
    <source>
        <dbReference type="EMBL" id="MBK4735930.1"/>
    </source>
</evidence>
<keyword evidence="1" id="KW-1133">Transmembrane helix</keyword>
<accession>A0A934SSS4</accession>